<reference evidence="2 3" key="1">
    <citation type="journal article" date="2023" name="Plants (Basel)">
        <title>Bridging the Gap: Combining Genomics and Transcriptomics Approaches to Understand Stylosanthes scabra, an Orphan Legume from the Brazilian Caatinga.</title>
        <authorList>
            <person name="Ferreira-Neto J.R.C."/>
            <person name="da Silva M.D."/>
            <person name="Binneck E."/>
            <person name="de Melo N.F."/>
            <person name="da Silva R.H."/>
            <person name="de Melo A.L.T.M."/>
            <person name="Pandolfi V."/>
            <person name="Bustamante F.O."/>
            <person name="Brasileiro-Vidal A.C."/>
            <person name="Benko-Iseppon A.M."/>
        </authorList>
    </citation>
    <scope>NUCLEOTIDE SEQUENCE [LARGE SCALE GENOMIC DNA]</scope>
    <source>
        <tissue evidence="2">Leaves</tissue>
    </source>
</reference>
<dbReference type="SMART" id="SM00579">
    <property type="entry name" value="FBD"/>
    <property type="match status" value="1"/>
</dbReference>
<dbReference type="SUPFAM" id="SSF81383">
    <property type="entry name" value="F-box domain"/>
    <property type="match status" value="1"/>
</dbReference>
<evidence type="ECO:0000313" key="3">
    <source>
        <dbReference type="Proteomes" id="UP001341840"/>
    </source>
</evidence>
<name>A0ABU6SK11_9FABA</name>
<feature type="domain" description="FBD" evidence="1">
    <location>
        <begin position="393"/>
        <end position="464"/>
    </location>
</feature>
<dbReference type="Pfam" id="PF08387">
    <property type="entry name" value="FBD"/>
    <property type="match status" value="1"/>
</dbReference>
<dbReference type="InterPro" id="IPR001810">
    <property type="entry name" value="F-box_dom"/>
</dbReference>
<organism evidence="2 3">
    <name type="scientific">Stylosanthes scabra</name>
    <dbReference type="NCBI Taxonomy" id="79078"/>
    <lineage>
        <taxon>Eukaryota</taxon>
        <taxon>Viridiplantae</taxon>
        <taxon>Streptophyta</taxon>
        <taxon>Embryophyta</taxon>
        <taxon>Tracheophyta</taxon>
        <taxon>Spermatophyta</taxon>
        <taxon>Magnoliopsida</taxon>
        <taxon>eudicotyledons</taxon>
        <taxon>Gunneridae</taxon>
        <taxon>Pentapetalae</taxon>
        <taxon>rosids</taxon>
        <taxon>fabids</taxon>
        <taxon>Fabales</taxon>
        <taxon>Fabaceae</taxon>
        <taxon>Papilionoideae</taxon>
        <taxon>50 kb inversion clade</taxon>
        <taxon>dalbergioids sensu lato</taxon>
        <taxon>Dalbergieae</taxon>
        <taxon>Pterocarpus clade</taxon>
        <taxon>Stylosanthes</taxon>
    </lineage>
</organism>
<dbReference type="Pfam" id="PF24758">
    <property type="entry name" value="LRR_At5g56370"/>
    <property type="match status" value="1"/>
</dbReference>
<dbReference type="InterPro" id="IPR050232">
    <property type="entry name" value="FBL13/AtMIF1-like"/>
</dbReference>
<keyword evidence="3" id="KW-1185">Reference proteome</keyword>
<dbReference type="InterPro" id="IPR053781">
    <property type="entry name" value="F-box_AtFBL13-like"/>
</dbReference>
<gene>
    <name evidence="2" type="ORF">PIB30_057734</name>
</gene>
<dbReference type="EMBL" id="JASCZI010060891">
    <property type="protein sequence ID" value="MED6136635.1"/>
    <property type="molecule type" value="Genomic_DNA"/>
</dbReference>
<dbReference type="InterPro" id="IPR055411">
    <property type="entry name" value="LRR_FXL15/At3g58940/PEG3-like"/>
</dbReference>
<dbReference type="PANTHER" id="PTHR31900">
    <property type="entry name" value="F-BOX/RNI SUPERFAMILY PROTEIN-RELATED"/>
    <property type="match status" value="1"/>
</dbReference>
<evidence type="ECO:0000259" key="1">
    <source>
        <dbReference type="SMART" id="SM00579"/>
    </source>
</evidence>
<dbReference type="InterPro" id="IPR006566">
    <property type="entry name" value="FBD"/>
</dbReference>
<dbReference type="InterPro" id="IPR036047">
    <property type="entry name" value="F-box-like_dom_sf"/>
</dbReference>
<dbReference type="Pfam" id="PF00646">
    <property type="entry name" value="F-box"/>
    <property type="match status" value="1"/>
</dbReference>
<accession>A0ABU6SK11</accession>
<dbReference type="Proteomes" id="UP001341840">
    <property type="component" value="Unassembled WGS sequence"/>
</dbReference>
<protein>
    <recommendedName>
        <fullName evidence="1">FBD domain-containing protein</fullName>
    </recommendedName>
</protein>
<dbReference type="CDD" id="cd22160">
    <property type="entry name" value="F-box_AtFBL13-like"/>
    <property type="match status" value="1"/>
</dbReference>
<comment type="caution">
    <text evidence="2">The sequence shown here is derived from an EMBL/GenBank/DDBJ whole genome shotgun (WGS) entry which is preliminary data.</text>
</comment>
<dbReference type="PANTHER" id="PTHR31900:SF34">
    <property type="entry name" value="EMB|CAB62440.1-RELATED"/>
    <property type="match status" value="1"/>
</dbReference>
<dbReference type="Gene3D" id="1.20.1280.50">
    <property type="match status" value="1"/>
</dbReference>
<sequence>MVKNCINNKRRKLSDPKKCHESTTSALSVVNKIDRISILPDCLLCHILSFLPNTTSVIVATTSVLSRRWRYVWKDLPTFHFNQPSLTSVKTFLSLCSTRGFRKFHLHCRIEEKEISTVKSWVETAIGSNLEELKLNLSVKGMQTLVMPLTIFSCTALVTLSLNPLGDAVTVLNRSSYHLPSLKNLSLFLESPNNLEALLSGCPVLETLNLYIHHICPNLNPNTSPSPNPNPNPDNQTIRVVSSSLKRLNIDTYYHGVIIKKLEIDAASLENLCLAISGGELDVLSARNLLKVETADLQLSLARGGYSLMELLNEIRNACDLSLNLSPMDSITLHTYELMEFNHLLRLHLTARYFDTKVMMDMLGKCNVLQELTIMRHEEGEPQEWTEPVEVPNCLVSHLERVTFFMYLGTEEDKEFVRYILQKGLILKSVIVWADPMGFDVDSTDKEELSLIPTASKMCQLEMISFN</sequence>
<evidence type="ECO:0000313" key="2">
    <source>
        <dbReference type="EMBL" id="MED6136635.1"/>
    </source>
</evidence>
<proteinExistence type="predicted"/>